<protein>
    <submittedName>
        <fullName evidence="8">Membrane protein</fullName>
    </submittedName>
</protein>
<dbReference type="PANTHER" id="PTHR30287">
    <property type="entry name" value="MEMBRANE COMPONENT OF PREDICTED ABC SUPERFAMILY METABOLITE UPTAKE TRANSPORTER"/>
    <property type="match status" value="1"/>
</dbReference>
<keyword evidence="3 6" id="KW-0812">Transmembrane</keyword>
<organism evidence="8 9">
    <name type="scientific">Mesoterricola silvestris</name>
    <dbReference type="NCBI Taxonomy" id="2927979"/>
    <lineage>
        <taxon>Bacteria</taxon>
        <taxon>Pseudomonadati</taxon>
        <taxon>Acidobacteriota</taxon>
        <taxon>Holophagae</taxon>
        <taxon>Holophagales</taxon>
        <taxon>Holophagaceae</taxon>
        <taxon>Mesoterricola</taxon>
    </lineage>
</organism>
<feature type="domain" description="ABC3 transporter permease C-terminal" evidence="7">
    <location>
        <begin position="726"/>
        <end position="838"/>
    </location>
</feature>
<proteinExistence type="predicted"/>
<feature type="transmembrane region" description="Helical" evidence="6">
    <location>
        <begin position="478"/>
        <end position="500"/>
    </location>
</feature>
<evidence type="ECO:0000313" key="8">
    <source>
        <dbReference type="EMBL" id="BDU72000.1"/>
    </source>
</evidence>
<dbReference type="RefSeq" id="WP_316414902.1">
    <property type="nucleotide sequence ID" value="NZ_AP027080.1"/>
</dbReference>
<comment type="subcellular location">
    <subcellularLocation>
        <location evidence="1">Cell membrane</location>
        <topology evidence="1">Multi-pass membrane protein</topology>
    </subcellularLocation>
</comment>
<dbReference type="Pfam" id="PF02687">
    <property type="entry name" value="FtsX"/>
    <property type="match status" value="2"/>
</dbReference>
<feature type="transmembrane region" description="Helical" evidence="6">
    <location>
        <begin position="766"/>
        <end position="792"/>
    </location>
</feature>
<gene>
    <name evidence="8" type="ORF">METEAL_11740</name>
</gene>
<feature type="transmembrane region" description="Helical" evidence="6">
    <location>
        <begin position="725"/>
        <end position="745"/>
    </location>
</feature>
<feature type="transmembrane region" description="Helical" evidence="6">
    <location>
        <begin position="20"/>
        <end position="40"/>
    </location>
</feature>
<evidence type="ECO:0000256" key="4">
    <source>
        <dbReference type="ARBA" id="ARBA00022989"/>
    </source>
</evidence>
<dbReference type="PANTHER" id="PTHR30287:SF1">
    <property type="entry name" value="INNER MEMBRANE PROTEIN"/>
    <property type="match status" value="1"/>
</dbReference>
<dbReference type="EMBL" id="AP027080">
    <property type="protein sequence ID" value="BDU72000.1"/>
    <property type="molecule type" value="Genomic_DNA"/>
</dbReference>
<feature type="transmembrane region" description="Helical" evidence="6">
    <location>
        <begin position="365"/>
        <end position="383"/>
    </location>
</feature>
<keyword evidence="5 6" id="KW-0472">Membrane</keyword>
<dbReference type="AlphaFoldDB" id="A0AA48GPW6"/>
<feature type="transmembrane region" description="Helical" evidence="6">
    <location>
        <begin position="311"/>
        <end position="337"/>
    </location>
</feature>
<accession>A0AA48GPW6</accession>
<dbReference type="Proteomes" id="UP001238179">
    <property type="component" value="Chromosome"/>
</dbReference>
<keyword evidence="4 6" id="KW-1133">Transmembrane helix</keyword>
<evidence type="ECO:0000256" key="2">
    <source>
        <dbReference type="ARBA" id="ARBA00022475"/>
    </source>
</evidence>
<keyword evidence="2" id="KW-1003">Cell membrane</keyword>
<dbReference type="InterPro" id="IPR038766">
    <property type="entry name" value="Membrane_comp_ABC_pdt"/>
</dbReference>
<dbReference type="KEGG" id="msil:METEAL_11740"/>
<feature type="transmembrane region" description="Helical" evidence="6">
    <location>
        <begin position="270"/>
        <end position="290"/>
    </location>
</feature>
<dbReference type="InterPro" id="IPR003838">
    <property type="entry name" value="ABC3_permease_C"/>
</dbReference>
<evidence type="ECO:0000313" key="9">
    <source>
        <dbReference type="Proteomes" id="UP001238179"/>
    </source>
</evidence>
<keyword evidence="9" id="KW-1185">Reference proteome</keyword>
<name>A0AA48GPW6_9BACT</name>
<feature type="transmembrane region" description="Helical" evidence="6">
    <location>
        <begin position="812"/>
        <end position="835"/>
    </location>
</feature>
<feature type="transmembrane region" description="Helical" evidence="6">
    <location>
        <begin position="403"/>
        <end position="424"/>
    </location>
</feature>
<evidence type="ECO:0000256" key="1">
    <source>
        <dbReference type="ARBA" id="ARBA00004651"/>
    </source>
</evidence>
<evidence type="ECO:0000256" key="5">
    <source>
        <dbReference type="ARBA" id="ARBA00023136"/>
    </source>
</evidence>
<feature type="transmembrane region" description="Helical" evidence="6">
    <location>
        <begin position="430"/>
        <end position="452"/>
    </location>
</feature>
<feature type="domain" description="ABC3 transporter permease C-terminal" evidence="7">
    <location>
        <begin position="271"/>
        <end position="377"/>
    </location>
</feature>
<sequence length="846" mass="88928">MTGFVLRSALRELRNQAGRLLLIALCIATGFAAFFATYGFSGRVLEGIASESRAMLGADLVVTARGALPPGALERVRPLGGTRSLVRDFPTMTSTGPDTDTASRLVEVRCIEAAYPLAGRLAVEPPRGPGEPWGALVDPGLARAWGLRPAAPGMAADQLLAQRRGLRLGDGVVPVQGIVGQDDTRHASAFALGPRIYLGAATAGRLGMLSPRARFSTRLLLNLPPGASPARTAERLRAALPRGLRVQTHEEAATALAQPIRNTNLFIRQLGLLTLLLSCLGAWAILAAYLKGREKDAAILRCLGAPPGAPAAIFAIIAAALVALALLLGLAAGSVAARTLPGLLGDLIPQAIRQGGAPPVPWLETAAAVLMLALVTLPTLARLRQVSPLLLLREGPGTRGRRLLPLACGAGAGALACALVVLNAPNPRVGFATAGGMAALFGVLLGAFRLLLRLYRRGAATLPLPLKLALGQMGSRPALGSLLMSVIGLSVFLVLATRFVKDDLVRPLSSRRGDGKRANVFFVDVQRDQVEALRTLARAASGFEPMEAPMVRARLTAIAGRPVAEGVGEAPAMARREQNLTWRSRLRESETVTQGAFWPDDTLPGAAPREEFSLEEGFARQIGAKLGDELAFDVAGTEVRGRVTSLRHVVWQSFQINFFILAHPSLLRGAPAVWILAAEVDGAPARAALQNETARRFPNISTVDVGEIVERVGKVLDLVGLVTRALSGLMLASALLVLAASLLAGRLDRQRDLALLRTLGASHGTLLASLAWEFLLLGGSAAMSAGVLAWWLARAYSSRVLQLEVAPDPRAALPLVLLAAALTAAVGLAGSYRALQAKPMDVLRGD</sequence>
<evidence type="ECO:0000259" key="7">
    <source>
        <dbReference type="Pfam" id="PF02687"/>
    </source>
</evidence>
<reference evidence="9" key="1">
    <citation type="journal article" date="2023" name="Int. J. Syst. Evol. Microbiol.">
        <title>Mesoterricola silvestris gen. nov., sp. nov., Mesoterricola sediminis sp. nov., Geothrix oryzae sp. nov., Geothrix edaphica sp. nov., Geothrix rubra sp. nov., and Geothrix limicola sp. nov., six novel members of Acidobacteriota isolated from soils.</title>
        <authorList>
            <person name="Itoh H."/>
            <person name="Sugisawa Y."/>
            <person name="Mise K."/>
            <person name="Xu Z."/>
            <person name="Kuniyasu M."/>
            <person name="Ushijima N."/>
            <person name="Kawano K."/>
            <person name="Kobayashi E."/>
            <person name="Shiratori Y."/>
            <person name="Masuda Y."/>
            <person name="Senoo K."/>
        </authorList>
    </citation>
    <scope>NUCLEOTIDE SEQUENCE [LARGE SCALE GENOMIC DNA]</scope>
    <source>
        <strain evidence="9">W79</strain>
    </source>
</reference>
<evidence type="ECO:0000256" key="3">
    <source>
        <dbReference type="ARBA" id="ARBA00022692"/>
    </source>
</evidence>
<evidence type="ECO:0000256" key="6">
    <source>
        <dbReference type="SAM" id="Phobius"/>
    </source>
</evidence>
<dbReference type="GO" id="GO:0005886">
    <property type="term" value="C:plasma membrane"/>
    <property type="evidence" value="ECO:0007669"/>
    <property type="project" value="UniProtKB-SubCell"/>
</dbReference>